<keyword evidence="1" id="KW-0472">Membrane</keyword>
<evidence type="ECO:0000313" key="2">
    <source>
        <dbReference type="EMBL" id="AEA45510.1"/>
    </source>
</evidence>
<reference evidence="2 3" key="1">
    <citation type="journal article" date="2011" name="Stand. Genomic Sci.">
        <title>Complete genome sequence of the gliding freshwater bacterium Fluviicola taffensis type strain (RW262).</title>
        <authorList>
            <person name="Woyke T."/>
            <person name="Chertkov O."/>
            <person name="Lapidus A."/>
            <person name="Nolan M."/>
            <person name="Lucas S."/>
            <person name="Del Rio T.G."/>
            <person name="Tice H."/>
            <person name="Cheng J.F."/>
            <person name="Tapia R."/>
            <person name="Han C."/>
            <person name="Goodwin L."/>
            <person name="Pitluck S."/>
            <person name="Liolios K."/>
            <person name="Pagani I."/>
            <person name="Ivanova N."/>
            <person name="Huntemann M."/>
            <person name="Mavromatis K."/>
            <person name="Mikhailova N."/>
            <person name="Pati A."/>
            <person name="Chen A."/>
            <person name="Palaniappan K."/>
            <person name="Land M."/>
            <person name="Hauser L."/>
            <person name="Brambilla E.M."/>
            <person name="Rohde M."/>
            <person name="Mwirichia R."/>
            <person name="Sikorski J."/>
            <person name="Tindall B.J."/>
            <person name="Goker M."/>
            <person name="Bristow J."/>
            <person name="Eisen J.A."/>
            <person name="Markowitz V."/>
            <person name="Hugenholtz P."/>
            <person name="Klenk H.P."/>
            <person name="Kyrpides N.C."/>
        </authorList>
    </citation>
    <scope>NUCLEOTIDE SEQUENCE [LARGE SCALE GENOMIC DNA]</scope>
    <source>
        <strain evidence="3">DSM 16823 / RW262 / RW262</strain>
    </source>
</reference>
<dbReference type="STRING" id="755732.Fluta_3541"/>
<protein>
    <recommendedName>
        <fullName evidence="4">SGNH/GDSL hydrolase family protein</fullName>
    </recommendedName>
</protein>
<keyword evidence="1" id="KW-0812">Transmembrane</keyword>
<name>F2ID95_FLUTR</name>
<evidence type="ECO:0008006" key="4">
    <source>
        <dbReference type="Google" id="ProtNLM"/>
    </source>
</evidence>
<reference evidence="3" key="2">
    <citation type="submission" date="2011-02" db="EMBL/GenBank/DDBJ databases">
        <title>The complete genome of Fluviicola taffensis DSM 16823.</title>
        <authorList>
            <consortium name="US DOE Joint Genome Institute (JGI-PGF)"/>
            <person name="Lucas S."/>
            <person name="Copeland A."/>
            <person name="Lapidus A."/>
            <person name="Bruce D."/>
            <person name="Goodwin L."/>
            <person name="Pitluck S."/>
            <person name="Kyrpides N."/>
            <person name="Mavromatis K."/>
            <person name="Ivanova N."/>
            <person name="Mikhailova N."/>
            <person name="Pagani I."/>
            <person name="Chertkov O."/>
            <person name="Detter J.C."/>
            <person name="Han C."/>
            <person name="Tapia R."/>
            <person name="Land M."/>
            <person name="Hauser L."/>
            <person name="Markowitz V."/>
            <person name="Cheng J.-F."/>
            <person name="Hugenholtz P."/>
            <person name="Woyke T."/>
            <person name="Wu D."/>
            <person name="Tindall B."/>
            <person name="Pomrenke H.G."/>
            <person name="Brambilla E."/>
            <person name="Klenk H.-P."/>
            <person name="Eisen J.A."/>
        </authorList>
    </citation>
    <scope>NUCLEOTIDE SEQUENCE [LARGE SCALE GENOMIC DNA]</scope>
    <source>
        <strain evidence="3">DSM 16823 / RW262 / RW262</strain>
    </source>
</reference>
<gene>
    <name evidence="2" type="ordered locus">Fluta_3541</name>
</gene>
<feature type="transmembrane region" description="Helical" evidence="1">
    <location>
        <begin position="72"/>
        <end position="96"/>
    </location>
</feature>
<dbReference type="KEGG" id="fte:Fluta_3541"/>
<accession>F2ID95</accession>
<dbReference type="eggNOG" id="ENOG5032B06">
    <property type="taxonomic scope" value="Bacteria"/>
</dbReference>
<dbReference type="Proteomes" id="UP000007463">
    <property type="component" value="Chromosome"/>
</dbReference>
<dbReference type="AlphaFoldDB" id="F2ID95"/>
<dbReference type="SUPFAM" id="SSF52266">
    <property type="entry name" value="SGNH hydrolase"/>
    <property type="match status" value="1"/>
</dbReference>
<keyword evidence="1" id="KW-1133">Transmembrane helix</keyword>
<keyword evidence="3" id="KW-1185">Reference proteome</keyword>
<proteinExistence type="predicted"/>
<organism evidence="2 3">
    <name type="scientific">Fluviicola taffensis (strain DSM 16823 / NCIMB 13979 / RW262)</name>
    <dbReference type="NCBI Taxonomy" id="755732"/>
    <lineage>
        <taxon>Bacteria</taxon>
        <taxon>Pseudomonadati</taxon>
        <taxon>Bacteroidota</taxon>
        <taxon>Flavobacteriia</taxon>
        <taxon>Flavobacteriales</taxon>
        <taxon>Crocinitomicaceae</taxon>
        <taxon>Fluviicola</taxon>
    </lineage>
</organism>
<sequence precursor="true">MVFMEKFKSFVKSNKRTFFVLVLGLISFFCFNVTKNGIGSEIFGWLRLWKYSSFLIVLLSFYILFLKGKRVILANITLIGLLVVILETALFFVLGMPSAFKKDFSIIPLEDDHMAKQVGMYYSPDSIYTDFKLTETNDTSFNVHYSIDHWNKRITPGYDSTKTDYALFFGCSIGFGYGLEDNQTLAYQVQQQSSNVNAYNFCMSSTGTNHMLALLKFRDLSKQVTEKNGSGYYIFFWDHIYRSIGTMKRYTDWLHSAPYYTMEDEKLVRKKTFKEGRPFISGMYERLYQTNIVKYFETDLPLALNDGHFDLVTEMILESKKEYEKQFGNDQFYLVFYPSYIAYKADEMRTFKSYLTKKKIKFIDLSHVIEYHGGYTLPGDGHPNAETNKLIANFLLQKKKKQQLK</sequence>
<feature type="transmembrane region" description="Helical" evidence="1">
    <location>
        <begin position="48"/>
        <end position="65"/>
    </location>
</feature>
<dbReference type="EMBL" id="CP002542">
    <property type="protein sequence ID" value="AEA45510.1"/>
    <property type="molecule type" value="Genomic_DNA"/>
</dbReference>
<evidence type="ECO:0000256" key="1">
    <source>
        <dbReference type="SAM" id="Phobius"/>
    </source>
</evidence>
<evidence type="ECO:0000313" key="3">
    <source>
        <dbReference type="Proteomes" id="UP000007463"/>
    </source>
</evidence>
<dbReference type="HOGENOM" id="CLU_679258_0_0_10"/>